<protein>
    <submittedName>
        <fullName evidence="1">Uncharacterized protein</fullName>
    </submittedName>
</protein>
<evidence type="ECO:0000313" key="2">
    <source>
        <dbReference type="Proteomes" id="UP001234297"/>
    </source>
</evidence>
<name>A0ACC2MDZ8_PERAE</name>
<evidence type="ECO:0000313" key="1">
    <source>
        <dbReference type="EMBL" id="KAJ8643838.1"/>
    </source>
</evidence>
<comment type="caution">
    <text evidence="1">The sequence shown here is derived from an EMBL/GenBank/DDBJ whole genome shotgun (WGS) entry which is preliminary data.</text>
</comment>
<reference evidence="1 2" key="1">
    <citation type="journal article" date="2022" name="Hortic Res">
        <title>A haplotype resolved chromosomal level avocado genome allows analysis of novel avocado genes.</title>
        <authorList>
            <person name="Nath O."/>
            <person name="Fletcher S.J."/>
            <person name="Hayward A."/>
            <person name="Shaw L.M."/>
            <person name="Masouleh A.K."/>
            <person name="Furtado A."/>
            <person name="Henry R.J."/>
            <person name="Mitter N."/>
        </authorList>
    </citation>
    <scope>NUCLEOTIDE SEQUENCE [LARGE SCALE GENOMIC DNA]</scope>
    <source>
        <strain evidence="2">cv. Hass</strain>
    </source>
</reference>
<keyword evidence="2" id="KW-1185">Reference proteome</keyword>
<organism evidence="1 2">
    <name type="scientific">Persea americana</name>
    <name type="common">Avocado</name>
    <dbReference type="NCBI Taxonomy" id="3435"/>
    <lineage>
        <taxon>Eukaryota</taxon>
        <taxon>Viridiplantae</taxon>
        <taxon>Streptophyta</taxon>
        <taxon>Embryophyta</taxon>
        <taxon>Tracheophyta</taxon>
        <taxon>Spermatophyta</taxon>
        <taxon>Magnoliopsida</taxon>
        <taxon>Magnoliidae</taxon>
        <taxon>Laurales</taxon>
        <taxon>Lauraceae</taxon>
        <taxon>Persea</taxon>
    </lineage>
</organism>
<gene>
    <name evidence="1" type="ORF">MRB53_005586</name>
</gene>
<dbReference type="Proteomes" id="UP001234297">
    <property type="component" value="Chromosome 2"/>
</dbReference>
<accession>A0ACC2MDZ8</accession>
<dbReference type="EMBL" id="CM056810">
    <property type="protein sequence ID" value="KAJ8643838.1"/>
    <property type="molecule type" value="Genomic_DNA"/>
</dbReference>
<sequence>MIHNGDESFEVEKADDSEMARNFKTLDEGMGSGNGMEWNDDCGELGGLAGSSVSIAQFLTMTSSLDSL</sequence>
<proteinExistence type="predicted"/>